<comment type="function">
    <text evidence="4 6">Essential cell division protein that forms a contractile ring structure (Z ring) at the future cell division site. The regulation of the ring assembly controls the timing and the location of cell division. One of the functions of the FtsZ ring is to recruit other cell division proteins to the septum to produce a new cell wall between the dividing cells. Binds GTP and shows GTPase activity.</text>
</comment>
<feature type="binding site" evidence="4">
    <location>
        <position position="146"/>
    </location>
    <ligand>
        <name>GTP</name>
        <dbReference type="ChEBI" id="CHEBI:37565"/>
    </ligand>
</feature>
<dbReference type="EMBL" id="CP029149">
    <property type="protein sequence ID" value="QHN64971.1"/>
    <property type="molecule type" value="Genomic_DNA"/>
</dbReference>
<evidence type="ECO:0000256" key="1">
    <source>
        <dbReference type="ARBA" id="ARBA00009690"/>
    </source>
</evidence>
<keyword evidence="2 4" id="KW-0547">Nucleotide-binding</keyword>
<dbReference type="PROSITE" id="PS01135">
    <property type="entry name" value="FTSZ_2"/>
    <property type="match status" value="1"/>
</dbReference>
<comment type="similarity">
    <text evidence="1 4 6">Belongs to the FtsZ family.</text>
</comment>
<dbReference type="Pfam" id="PF12327">
    <property type="entry name" value="FtsZ_C"/>
    <property type="match status" value="1"/>
</dbReference>
<feature type="compositionally biased region" description="Polar residues" evidence="7">
    <location>
        <begin position="593"/>
        <end position="604"/>
    </location>
</feature>
<evidence type="ECO:0000313" key="9">
    <source>
        <dbReference type="Proteomes" id="UP000464318"/>
    </source>
</evidence>
<dbReference type="GO" id="GO:0005525">
    <property type="term" value="F:GTP binding"/>
    <property type="evidence" value="ECO:0007669"/>
    <property type="project" value="UniProtKB-UniRule"/>
</dbReference>
<dbReference type="GO" id="GO:0032153">
    <property type="term" value="C:cell division site"/>
    <property type="evidence" value="ECO:0007669"/>
    <property type="project" value="UniProtKB-UniRule"/>
</dbReference>
<dbReference type="AlphaFoldDB" id="A0A6P1QVW4"/>
<feature type="region of interest" description="Disordered" evidence="7">
    <location>
        <begin position="343"/>
        <end position="375"/>
    </location>
</feature>
<dbReference type="OrthoDB" id="9813375at2"/>
<dbReference type="Proteomes" id="UP000464318">
    <property type="component" value="Chromosome"/>
</dbReference>
<comment type="subcellular location">
    <subcellularLocation>
        <location evidence="4">Cytoplasm</location>
    </subcellularLocation>
    <text evidence="4">Assembles at midcell at the inner surface of the cytoplasmic membrane.</text>
</comment>
<name>A0A6P1QVW4_9FLAO</name>
<dbReference type="RefSeq" id="WP_160223967.1">
    <property type="nucleotide sequence ID" value="NZ_CP029149.1"/>
</dbReference>
<feature type="region of interest" description="Disordered" evidence="7">
    <location>
        <begin position="488"/>
        <end position="507"/>
    </location>
</feature>
<keyword evidence="9" id="KW-1185">Reference proteome</keyword>
<dbReference type="InterPro" id="IPR000158">
    <property type="entry name" value="Cell_div_FtsZ"/>
</dbReference>
<feature type="binding site" evidence="4">
    <location>
        <position position="189"/>
    </location>
    <ligand>
        <name>GTP</name>
        <dbReference type="ChEBI" id="CHEBI:37565"/>
    </ligand>
</feature>
<proteinExistence type="inferred from homology"/>
<evidence type="ECO:0000256" key="4">
    <source>
        <dbReference type="HAMAP-Rule" id="MF_00909"/>
    </source>
</evidence>
<dbReference type="GO" id="GO:0005737">
    <property type="term" value="C:cytoplasm"/>
    <property type="evidence" value="ECO:0007669"/>
    <property type="project" value="UniProtKB-SubCell"/>
</dbReference>
<dbReference type="InterPro" id="IPR020805">
    <property type="entry name" value="Cell_div_FtsZ_CS"/>
</dbReference>
<evidence type="ECO:0000256" key="3">
    <source>
        <dbReference type="ARBA" id="ARBA00023134"/>
    </source>
</evidence>
<keyword evidence="4" id="KW-0963">Cytoplasm</keyword>
<dbReference type="PRINTS" id="PR00423">
    <property type="entry name" value="CELLDVISFTSZ"/>
</dbReference>
<dbReference type="PANTHER" id="PTHR30314:SF3">
    <property type="entry name" value="MITOCHONDRIAL DIVISION PROTEIN FSZA"/>
    <property type="match status" value="1"/>
</dbReference>
<dbReference type="InterPro" id="IPR045061">
    <property type="entry name" value="FtsZ/CetZ"/>
</dbReference>
<evidence type="ECO:0000313" key="8">
    <source>
        <dbReference type="EMBL" id="QHN64971.1"/>
    </source>
</evidence>
<dbReference type="PROSITE" id="PS01134">
    <property type="entry name" value="FTSZ_1"/>
    <property type="match status" value="1"/>
</dbReference>
<feature type="compositionally biased region" description="Polar residues" evidence="7">
    <location>
        <begin position="493"/>
        <end position="507"/>
    </location>
</feature>
<keyword evidence="3 4" id="KW-0342">GTP-binding</keyword>
<dbReference type="InterPro" id="IPR003008">
    <property type="entry name" value="Tubulin_FtsZ_GTPase"/>
</dbReference>
<dbReference type="GO" id="GO:0003924">
    <property type="term" value="F:GTPase activity"/>
    <property type="evidence" value="ECO:0007669"/>
    <property type="project" value="UniProtKB-UniRule"/>
</dbReference>
<evidence type="ECO:0000256" key="5">
    <source>
        <dbReference type="NCBIfam" id="TIGR00065"/>
    </source>
</evidence>
<feature type="binding site" evidence="4">
    <location>
        <position position="142"/>
    </location>
    <ligand>
        <name>GTP</name>
        <dbReference type="ChEBI" id="CHEBI:37565"/>
    </ligand>
</feature>
<dbReference type="Pfam" id="PF00091">
    <property type="entry name" value="Tubulin"/>
    <property type="match status" value="1"/>
</dbReference>
<dbReference type="Gene3D" id="3.40.50.1440">
    <property type="entry name" value="Tubulin/FtsZ, GTPase domain"/>
    <property type="match status" value="1"/>
</dbReference>
<dbReference type="GO" id="GO:0000917">
    <property type="term" value="P:division septum assembly"/>
    <property type="evidence" value="ECO:0007669"/>
    <property type="project" value="UniProtKB-KW"/>
</dbReference>
<dbReference type="SUPFAM" id="SSF55307">
    <property type="entry name" value="Tubulin C-terminal domain-like"/>
    <property type="match status" value="1"/>
</dbReference>
<dbReference type="FunFam" id="3.40.50.1440:FF:000001">
    <property type="entry name" value="Cell division protein FtsZ"/>
    <property type="match status" value="1"/>
</dbReference>
<organism evidence="8 9">
    <name type="scientific">Bergeyella cardium</name>
    <dbReference type="NCBI Taxonomy" id="1585976"/>
    <lineage>
        <taxon>Bacteria</taxon>
        <taxon>Pseudomonadati</taxon>
        <taxon>Bacteroidota</taxon>
        <taxon>Flavobacteriia</taxon>
        <taxon>Flavobacteriales</taxon>
        <taxon>Weeksellaceae</taxon>
        <taxon>Bergeyella</taxon>
    </lineage>
</organism>
<feature type="region of interest" description="Disordered" evidence="7">
    <location>
        <begin position="584"/>
        <end position="604"/>
    </location>
</feature>
<keyword evidence="4 6" id="KW-0131">Cell cycle</keyword>
<dbReference type="HAMAP" id="MF_00909">
    <property type="entry name" value="FtsZ"/>
    <property type="match status" value="1"/>
</dbReference>
<dbReference type="GO" id="GO:0051258">
    <property type="term" value="P:protein polymerization"/>
    <property type="evidence" value="ECO:0007669"/>
    <property type="project" value="UniProtKB-UniRule"/>
</dbReference>
<feature type="binding site" evidence="4">
    <location>
        <begin position="111"/>
        <end position="113"/>
    </location>
    <ligand>
        <name>GTP</name>
        <dbReference type="ChEBI" id="CHEBI:37565"/>
    </ligand>
</feature>
<dbReference type="InterPro" id="IPR036525">
    <property type="entry name" value="Tubulin/FtsZ_GTPase_sf"/>
</dbReference>
<dbReference type="GO" id="GO:0043093">
    <property type="term" value="P:FtsZ-dependent cytokinesis"/>
    <property type="evidence" value="ECO:0007669"/>
    <property type="project" value="UniProtKB-UniRule"/>
</dbReference>
<accession>A0A6P1QVW4</accession>
<reference evidence="8 9" key="1">
    <citation type="submission" date="2018-04" db="EMBL/GenBank/DDBJ databases">
        <title>Characteristic and Complete Genome Sequencing of A Novel Member of Infective Endocarditis Causative Bacteria: Bergeyella cardium QL-PH.</title>
        <authorList>
            <person name="Pan H."/>
            <person name="Sun E."/>
            <person name="Zhang Y."/>
        </authorList>
    </citation>
    <scope>NUCLEOTIDE SEQUENCE [LARGE SCALE GENOMIC DNA]</scope>
    <source>
        <strain evidence="8 9">HPQL</strain>
    </source>
</reference>
<evidence type="ECO:0000256" key="6">
    <source>
        <dbReference type="RuleBase" id="RU000631"/>
    </source>
</evidence>
<dbReference type="Gene3D" id="3.30.1330.20">
    <property type="entry name" value="Tubulin/FtsZ, C-terminal domain"/>
    <property type="match status" value="1"/>
</dbReference>
<feature type="binding site" evidence="4">
    <location>
        <begin position="23"/>
        <end position="27"/>
    </location>
    <ligand>
        <name>GTP</name>
        <dbReference type="ChEBI" id="CHEBI:37565"/>
    </ligand>
</feature>
<evidence type="ECO:0000256" key="7">
    <source>
        <dbReference type="SAM" id="MobiDB-lite"/>
    </source>
</evidence>
<sequence>MKELSFNMEKGKSSIIKVIGVGGAGNNALKHMYERGIHGVDFVICNTDQQVLHKNPVENKIQLGLTTTEGLGAGADPEEGEKAALESIDDIKAMLGQNTKMVFITAGMGGGTGTGAAPVIAKVAKDMGILTVAIVTIPFSFEGEIRLTQAEQGLEKLRESVDSLIVINNERLLQLFPKLGFLSGFARADEILSNAVKGMAEVITAPLVVNIDFRDAKSVLENSGTALISTGSAIGENRAEEAIKKALDSPLLNDNKITGAKDVLLLILSGNEENQEATMEEIGFINRYIQEEAGGNNKANIIFGVGTDQQLGDEIKVLVIATGFNKDNQKKIQIGESEKVTFKLDDNAPKKESPFKTREQRTQEESLPSDKNIFRLDDDEGPVFEPTPQFSAASSPAISSQTLVIEEEVPVQVGFFGNDDSDSKSEINLFSDFDEYESSAFSFEVENHKETFPSHEEKPVEVSFTLNKEEIAPQYEVKKKISTEVEQEVKPSHTFSPQEGIQEVPQNKSEEVKEGFIFITKESEEHKQKKVQERRNRLQQFNYYRADSSAEAENEFETVPAFRRKNISIDEAPSTEEQNSFFISEDNKGEAQIRQNSFLNKDVD</sequence>
<dbReference type="KEGG" id="bcad:DBX24_03195"/>
<dbReference type="InterPro" id="IPR024757">
    <property type="entry name" value="FtsZ_C"/>
</dbReference>
<keyword evidence="4 6" id="KW-0717">Septation</keyword>
<evidence type="ECO:0000256" key="2">
    <source>
        <dbReference type="ARBA" id="ARBA00022741"/>
    </source>
</evidence>
<dbReference type="PANTHER" id="PTHR30314">
    <property type="entry name" value="CELL DIVISION PROTEIN FTSZ-RELATED"/>
    <property type="match status" value="1"/>
</dbReference>
<gene>
    <name evidence="4 8" type="primary">ftsZ</name>
    <name evidence="8" type="ORF">DBX24_03195</name>
</gene>
<dbReference type="SMART" id="SM00864">
    <property type="entry name" value="Tubulin"/>
    <property type="match status" value="1"/>
</dbReference>
<dbReference type="NCBIfam" id="TIGR00065">
    <property type="entry name" value="ftsZ"/>
    <property type="match status" value="1"/>
</dbReference>
<feature type="compositionally biased region" description="Basic and acidic residues" evidence="7">
    <location>
        <begin position="343"/>
        <end position="364"/>
    </location>
</feature>
<dbReference type="InterPro" id="IPR037103">
    <property type="entry name" value="Tubulin/FtsZ-like_C"/>
</dbReference>
<dbReference type="InterPro" id="IPR018316">
    <property type="entry name" value="Tubulin/FtsZ_2-layer-sand-dom"/>
</dbReference>
<dbReference type="SMART" id="SM00865">
    <property type="entry name" value="Tubulin_C"/>
    <property type="match status" value="1"/>
</dbReference>
<dbReference type="SUPFAM" id="SSF52490">
    <property type="entry name" value="Tubulin nucleotide-binding domain-like"/>
    <property type="match status" value="1"/>
</dbReference>
<comment type="subunit">
    <text evidence="4">Homodimer. Polymerizes to form a dynamic ring structure in a strictly GTP-dependent manner. Interacts directly with several other division proteins.</text>
</comment>
<dbReference type="InterPro" id="IPR008280">
    <property type="entry name" value="Tub_FtsZ_C"/>
</dbReference>
<dbReference type="CDD" id="cd02201">
    <property type="entry name" value="FtsZ_type1"/>
    <property type="match status" value="1"/>
</dbReference>
<keyword evidence="4 6" id="KW-0132">Cell division</keyword>
<protein>
    <recommendedName>
        <fullName evidence="4 5">Cell division protein FtsZ</fullName>
    </recommendedName>
</protein>